<dbReference type="GO" id="GO:0005975">
    <property type="term" value="P:carbohydrate metabolic process"/>
    <property type="evidence" value="ECO:0007669"/>
    <property type="project" value="InterPro"/>
</dbReference>
<dbReference type="SUPFAM" id="SSF49303">
    <property type="entry name" value="beta-Galactosidase/glucuronidase domain"/>
    <property type="match status" value="1"/>
</dbReference>
<accession>A0A9X0QFA8</accession>
<feature type="domain" description="Glycoside hydrolase family 2 immunoglobulin-like beta-sandwich" evidence="5">
    <location>
        <begin position="204"/>
        <end position="314"/>
    </location>
</feature>
<evidence type="ECO:0000259" key="6">
    <source>
        <dbReference type="Pfam" id="PF02836"/>
    </source>
</evidence>
<sequence length="836" mass="92992">MSSRLTRRDFLSDTALVAAASALGVATPVTAATTSSPRKTQSIATRRSNFDQQWRFFQGDAPDADKVTFADATWRTLDLPHDWSIEGSFDEHAPAKGNGAYLPTGIGWYRKSFVLPPSARQKRIVLEFDGVYQRSEVWINGTFLGMRPYGFIGFSYDLTPHLAPLGRLNHIALRVDNSLQPNCRWYSGSGIYRHTWLRITDPVHIAQWGIWVRTPSVNAQTATIMVSAHLSNLGTQDTDLSLTTEILDPSGNVIQHATTSHSLSKGADALVDQQLTIAAPSLWSPATPHLYQARCTIRTGDTQIDQQTTTFGIRSVQFDVDRGFLLNGEHIKMKGVCIHGDGGSVGTAVPERIWERRLQLLQEMGCNAIRLSHNPPAPELLDMLDRKGFLVMAEAFDEWRQPKLQTPEFGYHKYFDEWSERDMTAMIERDRNHPSIVIWSAGNEVPDQSDPQGPATLQTLMDIIRKNDPTRLITVACDQIAAEPKAALPAFLDKLDVVGYNYVDRWRDRREKAYSIDRHDYPQRRFVGTETTAPYGARGVYAVDQSDDLFFERTSNNAIEVEQLQKFIQTYDYVSGDFIWVGIDYLGEARWPNKLAATGPLDTCGFKKDIFYFYQSLWTREPVLHLSPHWNWAGQEGRTIPVTCYTNCDTVELFLNGKSLGVKGYAFPRPGMVGTYGNYPPRAKALQTTADLHITWDVPYAAGVLSARGVKDGKVILTFERKTTGVPAKILLTADHNRIRTSPEDLSHITVSIVDEQGQVVPTANDEITFSVKGAGRILGVDNGQPDSHEPYKATSRRAFSGLALVLLQSSGTAGAITLFASSPSLTSADITINAS</sequence>
<dbReference type="EMBL" id="JACHEB010000006">
    <property type="protein sequence ID" value="MBB5329352.1"/>
    <property type="molecule type" value="Genomic_DNA"/>
</dbReference>
<evidence type="ECO:0000313" key="10">
    <source>
        <dbReference type="EMBL" id="MBB5329352.1"/>
    </source>
</evidence>
<keyword evidence="2 10" id="KW-0378">Hydrolase</keyword>
<dbReference type="InterPro" id="IPR036156">
    <property type="entry name" value="Beta-gal/glucu_dom_sf"/>
</dbReference>
<keyword evidence="3 10" id="KW-0326">Glycosidase</keyword>
<evidence type="ECO:0000256" key="2">
    <source>
        <dbReference type="ARBA" id="ARBA00022801"/>
    </source>
</evidence>
<comment type="caution">
    <text evidence="10">The sequence shown here is derived from an EMBL/GenBank/DDBJ whole genome shotgun (WGS) entry which is preliminary data.</text>
</comment>
<evidence type="ECO:0000256" key="3">
    <source>
        <dbReference type="ARBA" id="ARBA00023295"/>
    </source>
</evidence>
<comment type="similarity">
    <text evidence="1">Belongs to the glycosyl hydrolase 2 family.</text>
</comment>
<dbReference type="InterPro" id="IPR040605">
    <property type="entry name" value="Glyco_hydro2_dom5"/>
</dbReference>
<dbReference type="GO" id="GO:0004565">
    <property type="term" value="F:beta-galactosidase activity"/>
    <property type="evidence" value="ECO:0007669"/>
    <property type="project" value="UniProtKB-EC"/>
</dbReference>
<keyword evidence="4" id="KW-0732">Signal</keyword>
<evidence type="ECO:0000313" key="11">
    <source>
        <dbReference type="Proteomes" id="UP000535182"/>
    </source>
</evidence>
<evidence type="ECO:0000259" key="7">
    <source>
        <dbReference type="Pfam" id="PF02837"/>
    </source>
</evidence>
<dbReference type="InterPro" id="IPR006103">
    <property type="entry name" value="Glyco_hydro_2_cat"/>
</dbReference>
<evidence type="ECO:0000256" key="4">
    <source>
        <dbReference type="SAM" id="SignalP"/>
    </source>
</evidence>
<dbReference type="PANTHER" id="PTHR42732:SF1">
    <property type="entry name" value="BETA-MANNOSIDASE"/>
    <property type="match status" value="1"/>
</dbReference>
<protein>
    <submittedName>
        <fullName evidence="10">Beta-galactosidase</fullName>
        <ecNumber evidence="10">3.2.1.23</ecNumber>
    </submittedName>
</protein>
<dbReference type="Proteomes" id="UP000535182">
    <property type="component" value="Unassembled WGS sequence"/>
</dbReference>
<dbReference type="InterPro" id="IPR023232">
    <property type="entry name" value="Glyco_hydro_2_AS"/>
</dbReference>
<dbReference type="InterPro" id="IPR006311">
    <property type="entry name" value="TAT_signal"/>
</dbReference>
<organism evidence="10 11">
    <name type="scientific">Tunturiibacter gelidiferens</name>
    <dbReference type="NCBI Taxonomy" id="3069689"/>
    <lineage>
        <taxon>Bacteria</taxon>
        <taxon>Pseudomonadati</taxon>
        <taxon>Acidobacteriota</taxon>
        <taxon>Terriglobia</taxon>
        <taxon>Terriglobales</taxon>
        <taxon>Acidobacteriaceae</taxon>
        <taxon>Tunturiibacter</taxon>
    </lineage>
</organism>
<evidence type="ECO:0000259" key="5">
    <source>
        <dbReference type="Pfam" id="PF00703"/>
    </source>
</evidence>
<feature type="domain" description="DUF4982" evidence="8">
    <location>
        <begin position="637"/>
        <end position="716"/>
    </location>
</feature>
<feature type="chain" id="PRO_5040730265" evidence="4">
    <location>
        <begin position="32"/>
        <end position="836"/>
    </location>
</feature>
<dbReference type="InterPro" id="IPR051913">
    <property type="entry name" value="GH2_Domain-Containing"/>
</dbReference>
<dbReference type="SUPFAM" id="SSF51445">
    <property type="entry name" value="(Trans)glycosidases"/>
    <property type="match status" value="1"/>
</dbReference>
<dbReference type="Pfam" id="PF16355">
    <property type="entry name" value="DUF4982"/>
    <property type="match status" value="1"/>
</dbReference>
<keyword evidence="11" id="KW-1185">Reference proteome</keyword>
<dbReference type="SUPFAM" id="SSF49785">
    <property type="entry name" value="Galactose-binding domain-like"/>
    <property type="match status" value="1"/>
</dbReference>
<dbReference type="Gene3D" id="2.60.120.260">
    <property type="entry name" value="Galactose-binding domain-like"/>
    <property type="match status" value="1"/>
</dbReference>
<reference evidence="10 11" key="1">
    <citation type="submission" date="2020-08" db="EMBL/GenBank/DDBJ databases">
        <title>Genomic Encyclopedia of Type Strains, Phase IV (KMG-V): Genome sequencing to study the core and pangenomes of soil and plant-associated prokaryotes.</title>
        <authorList>
            <person name="Whitman W."/>
        </authorList>
    </citation>
    <scope>NUCLEOTIDE SEQUENCE [LARGE SCALE GENOMIC DNA]</scope>
    <source>
        <strain evidence="10 11">X5P2</strain>
    </source>
</reference>
<dbReference type="AlphaFoldDB" id="A0A9X0QFA8"/>
<evidence type="ECO:0000256" key="1">
    <source>
        <dbReference type="ARBA" id="ARBA00007401"/>
    </source>
</evidence>
<dbReference type="Pfam" id="PF02836">
    <property type="entry name" value="Glyco_hydro_2_C"/>
    <property type="match status" value="1"/>
</dbReference>
<proteinExistence type="inferred from homology"/>
<evidence type="ECO:0000259" key="8">
    <source>
        <dbReference type="Pfam" id="PF16355"/>
    </source>
</evidence>
<dbReference type="PRINTS" id="PR00132">
    <property type="entry name" value="GLHYDRLASE2"/>
</dbReference>
<dbReference type="RefSeq" id="WP_183977749.1">
    <property type="nucleotide sequence ID" value="NZ_JACHEB010000006.1"/>
</dbReference>
<dbReference type="PROSITE" id="PS51318">
    <property type="entry name" value="TAT"/>
    <property type="match status" value="1"/>
</dbReference>
<name>A0A9X0QFA8_9BACT</name>
<dbReference type="PROSITE" id="PS00608">
    <property type="entry name" value="GLYCOSYL_HYDROL_F2_2"/>
    <property type="match status" value="1"/>
</dbReference>
<dbReference type="Pfam" id="PF00703">
    <property type="entry name" value="Glyco_hydro_2"/>
    <property type="match status" value="1"/>
</dbReference>
<feature type="signal peptide" evidence="4">
    <location>
        <begin position="1"/>
        <end position="31"/>
    </location>
</feature>
<gene>
    <name evidence="10" type="ORF">HDF14_002970</name>
</gene>
<dbReference type="InterPro" id="IPR013783">
    <property type="entry name" value="Ig-like_fold"/>
</dbReference>
<dbReference type="InterPro" id="IPR017853">
    <property type="entry name" value="GH"/>
</dbReference>
<dbReference type="InterPro" id="IPR006102">
    <property type="entry name" value="Ig-like_GH2"/>
</dbReference>
<feature type="domain" description="Glycoside hydrolase family 2 catalytic" evidence="6">
    <location>
        <begin position="322"/>
        <end position="585"/>
    </location>
</feature>
<dbReference type="PANTHER" id="PTHR42732">
    <property type="entry name" value="BETA-GALACTOSIDASE"/>
    <property type="match status" value="1"/>
</dbReference>
<dbReference type="InterPro" id="IPR008979">
    <property type="entry name" value="Galactose-bd-like_sf"/>
</dbReference>
<dbReference type="InterPro" id="IPR032311">
    <property type="entry name" value="DUF4982"/>
</dbReference>
<dbReference type="Gene3D" id="3.20.20.80">
    <property type="entry name" value="Glycosidases"/>
    <property type="match status" value="1"/>
</dbReference>
<dbReference type="Gene3D" id="2.60.40.10">
    <property type="entry name" value="Immunoglobulins"/>
    <property type="match status" value="3"/>
</dbReference>
<feature type="domain" description="Glycoside hydrolase family 2" evidence="9">
    <location>
        <begin position="731"/>
        <end position="832"/>
    </location>
</feature>
<feature type="domain" description="Glycosyl hydrolases family 2 sugar binding" evidence="7">
    <location>
        <begin position="104"/>
        <end position="193"/>
    </location>
</feature>
<dbReference type="EC" id="3.2.1.23" evidence="10"/>
<dbReference type="InterPro" id="IPR006104">
    <property type="entry name" value="Glyco_hydro_2_N"/>
</dbReference>
<dbReference type="Pfam" id="PF02837">
    <property type="entry name" value="Glyco_hydro_2_N"/>
    <property type="match status" value="1"/>
</dbReference>
<dbReference type="InterPro" id="IPR006101">
    <property type="entry name" value="Glyco_hydro_2"/>
</dbReference>
<dbReference type="Pfam" id="PF18565">
    <property type="entry name" value="Glyco_hydro2_C5"/>
    <property type="match status" value="1"/>
</dbReference>
<evidence type="ECO:0000259" key="9">
    <source>
        <dbReference type="Pfam" id="PF18565"/>
    </source>
</evidence>